<feature type="domain" description="E1 N-terminal" evidence="2">
    <location>
        <begin position="7"/>
        <end position="146"/>
    </location>
</feature>
<evidence type="ECO:0000259" key="2">
    <source>
        <dbReference type="Pfam" id="PF14463"/>
    </source>
</evidence>
<sequence>MTMNPGKENQLMIARLLGMDEEEAAALLDVRVVVRAGAETYAVFAKELSEQLQRTVVLADDISEADVEIVVGIEPSGELGKVIYISLDDDGATFSETPMPIGDVPELHGLQIVLGACYAASYVLGRAISGLPSPSGDFRLSFAAIGADRALLEQSIVLTGTALAGAGAVGNGLLRGLRHLDVKGELTVVDPKTIGGGNANRCLFFEPGETGPKAEVLSNNAQASFAHLELKPFVGTFHEYVEREGRVRQVLVATDSRPVRRSIQNDLPLVVVDASTTGVNEIIVHSHEQPTEGACLACIYKHVLDEDAKARDIASGLGIEVSDVDPNGLIGNRVADLIVAAHPDLHKADLLGKAFDTLFKELCGEMALLTPSGEQALAPFAFVSNMAGAYLALELVRRTAGVATTNYMFLDPWRPPYPKLRSFRTRDSDCQFCGKRQTQLAFRAVWPDVFFD</sequence>
<gene>
    <name evidence="3" type="ORF">GR217_36310</name>
</gene>
<dbReference type="RefSeq" id="WP_130663911.1">
    <property type="nucleotide sequence ID" value="NZ_SILB01000007.1"/>
</dbReference>
<evidence type="ECO:0000313" key="3">
    <source>
        <dbReference type="EMBL" id="NEI53059.1"/>
    </source>
</evidence>
<protein>
    <recommendedName>
        <fullName evidence="5">THIF-type NAD/FAD binding fold domain-containing protein</fullName>
    </recommendedName>
</protein>
<name>A0AAE4YYQ1_9HYPH</name>
<dbReference type="Gene3D" id="3.40.50.720">
    <property type="entry name" value="NAD(P)-binding Rossmann-like Domain"/>
    <property type="match status" value="1"/>
</dbReference>
<dbReference type="Proteomes" id="UP000661163">
    <property type="component" value="Unassembled WGS sequence"/>
</dbReference>
<dbReference type="InterPro" id="IPR025221">
    <property type="entry name" value="E1-N_dom"/>
</dbReference>
<comment type="caution">
    <text evidence="3">The sequence shown here is derived from an EMBL/GenBank/DDBJ whole genome shotgun (WGS) entry which is preliminary data.</text>
</comment>
<evidence type="ECO:0008006" key="5">
    <source>
        <dbReference type="Google" id="ProtNLM"/>
    </source>
</evidence>
<proteinExistence type="predicted"/>
<dbReference type="Pfam" id="PF00899">
    <property type="entry name" value="ThiF"/>
    <property type="match status" value="1"/>
</dbReference>
<dbReference type="EMBL" id="WUFC01000058">
    <property type="protein sequence ID" value="NEI53059.1"/>
    <property type="molecule type" value="Genomic_DNA"/>
</dbReference>
<evidence type="ECO:0000259" key="1">
    <source>
        <dbReference type="Pfam" id="PF00899"/>
    </source>
</evidence>
<dbReference type="Pfam" id="PF14463">
    <property type="entry name" value="E1-N"/>
    <property type="match status" value="1"/>
</dbReference>
<dbReference type="GO" id="GO:0008641">
    <property type="term" value="F:ubiquitin-like modifier activating enzyme activity"/>
    <property type="evidence" value="ECO:0007669"/>
    <property type="project" value="InterPro"/>
</dbReference>
<dbReference type="InterPro" id="IPR000594">
    <property type="entry name" value="ThiF_NAD_FAD-bd"/>
</dbReference>
<dbReference type="SUPFAM" id="SSF69572">
    <property type="entry name" value="Activating enzymes of the ubiquitin-like proteins"/>
    <property type="match status" value="1"/>
</dbReference>
<evidence type="ECO:0000313" key="4">
    <source>
        <dbReference type="Proteomes" id="UP000661163"/>
    </source>
</evidence>
<feature type="domain" description="THIF-type NAD/FAD binding fold" evidence="1">
    <location>
        <begin position="160"/>
        <end position="431"/>
    </location>
</feature>
<accession>A0AAE4YYQ1</accession>
<dbReference type="InterPro" id="IPR035985">
    <property type="entry name" value="Ubiquitin-activating_enz"/>
</dbReference>
<organism evidence="3 4">
    <name type="scientific">Rhizobium ruizarguesonis</name>
    <dbReference type="NCBI Taxonomy" id="2081791"/>
    <lineage>
        <taxon>Bacteria</taxon>
        <taxon>Pseudomonadati</taxon>
        <taxon>Pseudomonadota</taxon>
        <taxon>Alphaproteobacteria</taxon>
        <taxon>Hyphomicrobiales</taxon>
        <taxon>Rhizobiaceae</taxon>
        <taxon>Rhizobium/Agrobacterium group</taxon>
        <taxon>Rhizobium</taxon>
    </lineage>
</organism>
<dbReference type="AlphaFoldDB" id="A0AAE4YYQ1"/>
<reference evidence="3 4" key="1">
    <citation type="submission" date="2019-12" db="EMBL/GenBank/DDBJ databases">
        <title>Rhizobium genotypes associated with high levels of biological nitrogen fixation by grain legumes in a temperate-maritime cropping system.</title>
        <authorList>
            <person name="Maluk M."/>
            <person name="Francesc Ferrando Molina F."/>
            <person name="Lopez Del Egido L."/>
            <person name="Lafos M."/>
            <person name="Langarica-Fuentes A."/>
            <person name="Gebre Yohannes G."/>
            <person name="Young M.W."/>
            <person name="Martin P."/>
            <person name="Gantlett R."/>
            <person name="Kenicer G."/>
            <person name="Hawes C."/>
            <person name="Begg G.S."/>
            <person name="Quilliam R.S."/>
            <person name="Squire G.R."/>
            <person name="Poole P.S."/>
            <person name="Young P.W."/>
            <person name="Iannetta P.M."/>
            <person name="James E.K."/>
        </authorList>
    </citation>
    <scope>NUCLEOTIDE SEQUENCE [LARGE SCALE GENOMIC DNA]</scope>
    <source>
        <strain evidence="3 4">JHI985</strain>
    </source>
</reference>